<name>A0A844YFE5_9SPHN</name>
<keyword evidence="2" id="KW-0812">Transmembrane</keyword>
<sequence length="181" mass="19728">MMSRGSRLRQIGWLFALSISFGCFIALTFQVNSVKSEVRLAERQIVQLEREKLLLETEFQARANQQQLADWNAIEFGYKAPRADQYISGVRQLASLGAPRGMNAPSPIRVARAPDAAPSPEALDAMVSPISGQRVAQADRVQSPSAKKPGQMEIKASAADDFARAFGEATPLVARVAEVVE</sequence>
<feature type="coiled-coil region" evidence="1">
    <location>
        <begin position="31"/>
        <end position="58"/>
    </location>
</feature>
<dbReference type="RefSeq" id="WP_160672328.1">
    <property type="nucleotide sequence ID" value="NZ_WTYN01000001.1"/>
</dbReference>
<keyword evidence="1" id="KW-0175">Coiled coil</keyword>
<accession>A0A844YFE5</accession>
<organism evidence="3 4">
    <name type="scientific">Qipengyuania oceanensis</name>
    <dbReference type="NCBI Taxonomy" id="1463597"/>
    <lineage>
        <taxon>Bacteria</taxon>
        <taxon>Pseudomonadati</taxon>
        <taxon>Pseudomonadota</taxon>
        <taxon>Alphaproteobacteria</taxon>
        <taxon>Sphingomonadales</taxon>
        <taxon>Erythrobacteraceae</taxon>
        <taxon>Qipengyuania</taxon>
    </lineage>
</organism>
<evidence type="ECO:0000313" key="4">
    <source>
        <dbReference type="Proteomes" id="UP000445582"/>
    </source>
</evidence>
<reference evidence="3 4" key="1">
    <citation type="submission" date="2019-12" db="EMBL/GenBank/DDBJ databases">
        <title>Genomic-based taxomic classification of the family Erythrobacteraceae.</title>
        <authorList>
            <person name="Xu L."/>
        </authorList>
    </citation>
    <scope>NUCLEOTIDE SEQUENCE [LARGE SCALE GENOMIC DNA]</scope>
    <source>
        <strain evidence="3 4">MCCC 1A09965</strain>
    </source>
</reference>
<dbReference type="AlphaFoldDB" id="A0A844YFE5"/>
<evidence type="ECO:0000313" key="3">
    <source>
        <dbReference type="EMBL" id="MXO62383.1"/>
    </source>
</evidence>
<keyword evidence="4" id="KW-1185">Reference proteome</keyword>
<dbReference type="OrthoDB" id="7391128at2"/>
<gene>
    <name evidence="3" type="ORF">GRI48_05085</name>
</gene>
<keyword evidence="2" id="KW-0472">Membrane</keyword>
<evidence type="ECO:0000256" key="1">
    <source>
        <dbReference type="SAM" id="Coils"/>
    </source>
</evidence>
<keyword evidence="2" id="KW-1133">Transmembrane helix</keyword>
<dbReference type="PROSITE" id="PS51257">
    <property type="entry name" value="PROKAR_LIPOPROTEIN"/>
    <property type="match status" value="1"/>
</dbReference>
<dbReference type="Proteomes" id="UP000445582">
    <property type="component" value="Unassembled WGS sequence"/>
</dbReference>
<proteinExistence type="predicted"/>
<protein>
    <submittedName>
        <fullName evidence="3">Uncharacterized protein</fullName>
    </submittedName>
</protein>
<feature type="transmembrane region" description="Helical" evidence="2">
    <location>
        <begin position="12"/>
        <end position="31"/>
    </location>
</feature>
<evidence type="ECO:0000256" key="2">
    <source>
        <dbReference type="SAM" id="Phobius"/>
    </source>
</evidence>
<comment type="caution">
    <text evidence="3">The sequence shown here is derived from an EMBL/GenBank/DDBJ whole genome shotgun (WGS) entry which is preliminary data.</text>
</comment>
<dbReference type="EMBL" id="WTYN01000001">
    <property type="protein sequence ID" value="MXO62383.1"/>
    <property type="molecule type" value="Genomic_DNA"/>
</dbReference>